<dbReference type="Gene3D" id="3.30.60.230">
    <property type="entry name" value="Lsr2, dimerization domain"/>
    <property type="match status" value="1"/>
</dbReference>
<dbReference type="EMBL" id="AQHZ01000017">
    <property type="protein sequence ID" value="ENO18161.1"/>
    <property type="molecule type" value="Genomic_DNA"/>
</dbReference>
<dbReference type="GO" id="GO:0016746">
    <property type="term" value="F:acyltransferase activity"/>
    <property type="evidence" value="ECO:0007669"/>
    <property type="project" value="InterPro"/>
</dbReference>
<evidence type="ECO:0000313" key="4">
    <source>
        <dbReference type="EMBL" id="ENO18161.1"/>
    </source>
</evidence>
<name>N6X394_9ACTO</name>
<comment type="caution">
    <text evidence="4">The sequence shown here is derived from an EMBL/GenBank/DDBJ whole genome shotgun (WGS) entry which is preliminary data.</text>
</comment>
<dbReference type="InterPro" id="IPR024412">
    <property type="entry name" value="Lsr2_dim_dom"/>
</dbReference>
<dbReference type="InterPro" id="IPR042261">
    <property type="entry name" value="Lsr2-like_dimerization"/>
</dbReference>
<dbReference type="InterPro" id="IPR036625">
    <property type="entry name" value="E3-bd_dom_sf"/>
</dbReference>
<dbReference type="HOGENOM" id="CLU_139818_0_0_11"/>
<dbReference type="Pfam" id="PF23359">
    <property type="entry name" value="Lsr2_DNA-bd"/>
    <property type="match status" value="1"/>
</dbReference>
<dbReference type="RefSeq" id="WP_005963199.1">
    <property type="nucleotide sequence ID" value="NZ_CP040505.1"/>
</dbReference>
<dbReference type="OrthoDB" id="4113332at2"/>
<accession>N6X394</accession>
<dbReference type="PATRIC" id="fig|888050.3.peg.1050"/>
<dbReference type="STRING" id="888050.HMPREF9004_1105"/>
<gene>
    <name evidence="4" type="primary">lsr</name>
    <name evidence="4" type="ORF">HMPREF9004_1105</name>
</gene>
<feature type="domain" description="Lsr2 DNA-binding" evidence="3">
    <location>
        <begin position="77"/>
        <end position="108"/>
    </location>
</feature>
<evidence type="ECO:0000313" key="5">
    <source>
        <dbReference type="Proteomes" id="UP000013015"/>
    </source>
</evidence>
<organism evidence="4 5">
    <name type="scientific">Schaalia cardiffensis F0333</name>
    <dbReference type="NCBI Taxonomy" id="888050"/>
    <lineage>
        <taxon>Bacteria</taxon>
        <taxon>Bacillati</taxon>
        <taxon>Actinomycetota</taxon>
        <taxon>Actinomycetes</taxon>
        <taxon>Actinomycetales</taxon>
        <taxon>Actinomycetaceae</taxon>
        <taxon>Schaalia</taxon>
    </lineage>
</organism>
<dbReference type="AlphaFoldDB" id="N6X394"/>
<evidence type="ECO:0000259" key="3">
    <source>
        <dbReference type="Pfam" id="PF23359"/>
    </source>
</evidence>
<keyword evidence="1" id="KW-0238">DNA-binding</keyword>
<reference evidence="4 5" key="1">
    <citation type="submission" date="2013-03" db="EMBL/GenBank/DDBJ databases">
        <title>Reference genome for the Human Microbiome Project.</title>
        <authorList>
            <person name="Aqrawi P."/>
            <person name="Ayvaz T."/>
            <person name="Bess C."/>
            <person name="Blankenburg K."/>
            <person name="Coyle M."/>
            <person name="Deng J."/>
            <person name="Forbes L."/>
            <person name="Fowler G."/>
            <person name="Francisco L."/>
            <person name="Fu Q."/>
            <person name="Gibbs R."/>
            <person name="Gross S."/>
            <person name="Gubbala S."/>
            <person name="Hale W."/>
            <person name="Hemphill L."/>
            <person name="Highlander S."/>
            <person name="Hirani K."/>
            <person name="Jackson L."/>
            <person name="Jakkamsetti A."/>
            <person name="Javaid M."/>
            <person name="Jayaseelan J.C."/>
            <person name="Jiang H."/>
            <person name="Joshi V."/>
            <person name="Korchina V."/>
            <person name="Kovar C."/>
            <person name="Lara F."/>
            <person name="Lee S."/>
            <person name="Liu Y."/>
            <person name="Mata R."/>
            <person name="Mathew T."/>
            <person name="Munidasa M."/>
            <person name="Muzny D."/>
            <person name="Nazareth L."/>
            <person name="Ngo R."/>
            <person name="Nguyen L."/>
            <person name="Nguyen N."/>
            <person name="Okwuonu G."/>
            <person name="Ongeri F."/>
            <person name="Palculict T."/>
            <person name="Patil S."/>
            <person name="Petrosino J."/>
            <person name="Pham C."/>
            <person name="Pham P."/>
            <person name="Pu L.-L."/>
            <person name="Qin X."/>
            <person name="Qu J."/>
            <person name="Reid J."/>
            <person name="Ross M."/>
            <person name="Ruth R."/>
            <person name="Saada N."/>
            <person name="San Lucas F."/>
            <person name="Santibanez J."/>
            <person name="Shang Y."/>
            <person name="Simmons D."/>
            <person name="Song X.-Z."/>
            <person name="Tang L.-Y."/>
            <person name="Thornton R."/>
            <person name="Warren J."/>
            <person name="Weissenberger G."/>
            <person name="Wilczek-Boney K."/>
            <person name="Worley K."/>
            <person name="Youmans B."/>
            <person name="Zhang J."/>
            <person name="Zhang L."/>
            <person name="Zhao Z."/>
            <person name="Zhou C."/>
            <person name="Zhu D."/>
            <person name="Zhu Y."/>
        </authorList>
    </citation>
    <scope>NUCLEOTIDE SEQUENCE [LARGE SCALE GENOMIC DNA]</scope>
    <source>
        <strain evidence="4 5">F0333</strain>
    </source>
</reference>
<proteinExistence type="predicted"/>
<dbReference type="InterPro" id="IPR055370">
    <property type="entry name" value="Lsr2_DNA-bd"/>
</dbReference>
<dbReference type="Gene3D" id="4.10.320.10">
    <property type="entry name" value="E3-binding domain"/>
    <property type="match status" value="1"/>
</dbReference>
<dbReference type="GO" id="GO:0003677">
    <property type="term" value="F:DNA binding"/>
    <property type="evidence" value="ECO:0007669"/>
    <property type="project" value="UniProtKB-KW"/>
</dbReference>
<dbReference type="Pfam" id="PF11774">
    <property type="entry name" value="Lsr2"/>
    <property type="match status" value="1"/>
</dbReference>
<feature type="domain" description="Lsr2 dimerization" evidence="2">
    <location>
        <begin position="2"/>
        <end position="57"/>
    </location>
</feature>
<protein>
    <submittedName>
        <fullName evidence="4">Lsr2 protein</fullName>
    </submittedName>
</protein>
<dbReference type="Proteomes" id="UP000013015">
    <property type="component" value="Unassembled WGS sequence"/>
</dbReference>
<keyword evidence="5" id="KW-1185">Reference proteome</keyword>
<evidence type="ECO:0000259" key="2">
    <source>
        <dbReference type="Pfam" id="PF11774"/>
    </source>
</evidence>
<dbReference type="eggNOG" id="ENOG5032RKK">
    <property type="taxonomic scope" value="Bacteria"/>
</dbReference>
<sequence>MKKTQIVLVDDIDGTEAVDTVSFSYEGVNYEIDLNEEHIQEFAGSISKWIEAARRVGGRQAKRGKIGRGRGASASKAGLIREWAQGQGIAVNERGRIPAEIVAAYESAHA</sequence>
<evidence type="ECO:0000256" key="1">
    <source>
        <dbReference type="ARBA" id="ARBA00023125"/>
    </source>
</evidence>